<organism evidence="3 4">
    <name type="scientific">Propionigenium maris DSM 9537</name>
    <dbReference type="NCBI Taxonomy" id="1123000"/>
    <lineage>
        <taxon>Bacteria</taxon>
        <taxon>Fusobacteriati</taxon>
        <taxon>Fusobacteriota</taxon>
        <taxon>Fusobacteriia</taxon>
        <taxon>Fusobacteriales</taxon>
        <taxon>Fusobacteriaceae</taxon>
        <taxon>Propionigenium</taxon>
    </lineage>
</organism>
<dbReference type="InterPro" id="IPR037185">
    <property type="entry name" value="EmrE-like"/>
</dbReference>
<evidence type="ECO:0000313" key="4">
    <source>
        <dbReference type="Proteomes" id="UP001144471"/>
    </source>
</evidence>
<dbReference type="PANTHER" id="PTHR22911">
    <property type="entry name" value="ACYL-MALONYL CONDENSING ENZYME-RELATED"/>
    <property type="match status" value="1"/>
</dbReference>
<keyword evidence="1" id="KW-1133">Transmembrane helix</keyword>
<dbReference type="PANTHER" id="PTHR22911:SF79">
    <property type="entry name" value="MOBA-LIKE NTP TRANSFERASE DOMAIN-CONTAINING PROTEIN"/>
    <property type="match status" value="1"/>
</dbReference>
<sequence>MKKDITLLHIAVFLFGLSGLFGKLISSPAEIIVSGRVISATIFIYIVLKIKKEKIELFSPESLKIIGVQGTLLFLHWFSFFQSIKLSTVALGLLSFSTFPVFTTFMEPLFLRLPLDKKKVVIALITLMGVAVVAPIGNMDSHMTRGILLGFFSGFSFALLAVINKKLSVATSGIKLTFYQCFGASLCSIPVLLSNISTLPSGRELGLLISLGVIFTGIAHALFVSSLRSVSASTVSVTTCLEPVYGIAFAAVILGEIPTMKIFLGCSLILMAAFSSARIEE</sequence>
<feature type="transmembrane region" description="Helical" evidence="1">
    <location>
        <begin position="120"/>
        <end position="137"/>
    </location>
</feature>
<feature type="transmembrane region" description="Helical" evidence="1">
    <location>
        <begin position="86"/>
        <end position="108"/>
    </location>
</feature>
<dbReference type="Pfam" id="PF00892">
    <property type="entry name" value="EamA"/>
    <property type="match status" value="2"/>
</dbReference>
<dbReference type="InterPro" id="IPR000620">
    <property type="entry name" value="EamA_dom"/>
</dbReference>
<gene>
    <name evidence="3" type="ORF">PM10SUCC1_21560</name>
</gene>
<accession>A0A9W6LNI5</accession>
<dbReference type="Proteomes" id="UP001144471">
    <property type="component" value="Unassembled WGS sequence"/>
</dbReference>
<feature type="transmembrane region" description="Helical" evidence="1">
    <location>
        <begin position="143"/>
        <end position="164"/>
    </location>
</feature>
<protein>
    <recommendedName>
        <fullName evidence="2">EamA domain-containing protein</fullName>
    </recommendedName>
</protein>
<keyword evidence="1" id="KW-0472">Membrane</keyword>
<feature type="transmembrane region" description="Helical" evidence="1">
    <location>
        <begin position="176"/>
        <end position="193"/>
    </location>
</feature>
<evidence type="ECO:0000256" key="1">
    <source>
        <dbReference type="SAM" id="Phobius"/>
    </source>
</evidence>
<dbReference type="RefSeq" id="WP_281835922.1">
    <property type="nucleotide sequence ID" value="NZ_BSDY01000009.1"/>
</dbReference>
<keyword evidence="4" id="KW-1185">Reference proteome</keyword>
<comment type="caution">
    <text evidence="3">The sequence shown here is derived from an EMBL/GenBank/DDBJ whole genome shotgun (WGS) entry which is preliminary data.</text>
</comment>
<feature type="transmembrane region" description="Helical" evidence="1">
    <location>
        <begin position="7"/>
        <end position="25"/>
    </location>
</feature>
<feature type="domain" description="EamA" evidence="2">
    <location>
        <begin position="5"/>
        <end position="133"/>
    </location>
</feature>
<evidence type="ECO:0000313" key="3">
    <source>
        <dbReference type="EMBL" id="GLI56642.1"/>
    </source>
</evidence>
<name>A0A9W6LNI5_9FUSO</name>
<reference evidence="3" key="1">
    <citation type="submission" date="2022-12" db="EMBL/GenBank/DDBJ databases">
        <title>Reference genome sequencing for broad-spectrum identification of bacterial and archaeal isolates by mass spectrometry.</title>
        <authorList>
            <person name="Sekiguchi Y."/>
            <person name="Tourlousse D.M."/>
        </authorList>
    </citation>
    <scope>NUCLEOTIDE SEQUENCE</scope>
    <source>
        <strain evidence="3">10succ1</strain>
    </source>
</reference>
<dbReference type="AlphaFoldDB" id="A0A9W6LNI5"/>
<dbReference type="EMBL" id="BSDY01000009">
    <property type="protein sequence ID" value="GLI56642.1"/>
    <property type="molecule type" value="Genomic_DNA"/>
</dbReference>
<dbReference type="GO" id="GO:0016020">
    <property type="term" value="C:membrane"/>
    <property type="evidence" value="ECO:0007669"/>
    <property type="project" value="InterPro"/>
</dbReference>
<evidence type="ECO:0000259" key="2">
    <source>
        <dbReference type="Pfam" id="PF00892"/>
    </source>
</evidence>
<keyword evidence="1" id="KW-0812">Transmembrane</keyword>
<feature type="domain" description="EamA" evidence="2">
    <location>
        <begin position="145"/>
        <end position="274"/>
    </location>
</feature>
<feature type="transmembrane region" description="Helical" evidence="1">
    <location>
        <begin position="205"/>
        <end position="223"/>
    </location>
</feature>
<feature type="transmembrane region" description="Helical" evidence="1">
    <location>
        <begin position="31"/>
        <end position="50"/>
    </location>
</feature>
<proteinExistence type="predicted"/>
<dbReference type="SUPFAM" id="SSF103481">
    <property type="entry name" value="Multidrug resistance efflux transporter EmrE"/>
    <property type="match status" value="2"/>
</dbReference>